<protein>
    <submittedName>
        <fullName evidence="1">Uncharacterized protein</fullName>
    </submittedName>
</protein>
<dbReference type="SUPFAM" id="SSF142338">
    <property type="entry name" value="CofD-like"/>
    <property type="match status" value="1"/>
</dbReference>
<dbReference type="RefSeq" id="XP_038776776.1">
    <property type="nucleotide sequence ID" value="XM_038920848.1"/>
</dbReference>
<dbReference type="PANTHER" id="PTHR31240:SF0">
    <property type="entry name" value="MATERNAL EFFECT EMBRYO ARREST 18"/>
    <property type="match status" value="1"/>
</dbReference>
<dbReference type="Pfam" id="PF01933">
    <property type="entry name" value="CofD"/>
    <property type="match status" value="1"/>
</dbReference>
<name>A0A875RVX4_EENNA</name>
<evidence type="ECO:0000313" key="2">
    <source>
        <dbReference type="Proteomes" id="UP000662931"/>
    </source>
</evidence>
<gene>
    <name evidence="1" type="ORF">FOA43_000518</name>
</gene>
<dbReference type="PANTHER" id="PTHR31240">
    <property type="entry name" value="MATERNAL EFFECT EMBRYO ARREST 18"/>
    <property type="match status" value="1"/>
</dbReference>
<dbReference type="InterPro" id="IPR038136">
    <property type="entry name" value="CofD-like_dom_sf"/>
</dbReference>
<dbReference type="GeneID" id="62193919"/>
<reference evidence="1" key="1">
    <citation type="submission" date="2020-10" db="EMBL/GenBank/DDBJ databases">
        <authorList>
            <person name="Roach M.J.R."/>
        </authorList>
    </citation>
    <scope>NUCLEOTIDE SEQUENCE</scope>
    <source>
        <strain evidence="1">CBS 1945</strain>
    </source>
</reference>
<accession>A0A875RVX4</accession>
<dbReference type="Gene3D" id="3.40.50.10680">
    <property type="entry name" value="CofD-like domains"/>
    <property type="match status" value="1"/>
</dbReference>
<dbReference type="KEGG" id="bnn:FOA43_000518"/>
<keyword evidence="2" id="KW-1185">Reference proteome</keyword>
<evidence type="ECO:0000313" key="1">
    <source>
        <dbReference type="EMBL" id="QPG73211.1"/>
    </source>
</evidence>
<sequence>MPNIAIVSGGTATNAILDVIQQLAGDQNHNSHSNGCISYILPISDNGGSTSEIIRVMGGCSVGDIRSRITRLIPDESSGLRDLLSYRLSPNLKEAKAEWEQIVEGSHPLWASVDPPCRQIMRSFLIHVHLEILKRSRHSAKNFRLELASVGNLFLTGARLSCGSLDSSIELVLRMTRVPSNIQVLPCINTNFTYHISALLKNGAIITGQSQISHPSLPTKGRRREPSLLKSSSLSRLEYLHNGSTVSFNDDVVLQGSVAETPDQVRNVVKNAGLNWKQQDSDIDSDIASYDSDIDDDSEMGTPSYVHPELRKSQLHFNKDDNIPLPAPIERIFYISPYGEEIYPVANSRVLNCLREANTVIYSIGSLMTSIVPILILQGVGDAILHNHRKSSGSKKKVLLVNGSSDRETYGMSALDCITVICDALNYSMLFSPERKRDKSHEVTSGKFPISSFVTHILYIRFDAQIRVDVSAIESQGVKCIAVKNALGDGHAYDLTDMYKKMDEISKSKV</sequence>
<dbReference type="Proteomes" id="UP000662931">
    <property type="component" value="Chromosome 1"/>
</dbReference>
<dbReference type="InterPro" id="IPR002882">
    <property type="entry name" value="CofD"/>
</dbReference>
<proteinExistence type="predicted"/>
<dbReference type="OrthoDB" id="10267139at2759"/>
<dbReference type="EMBL" id="CP064812">
    <property type="protein sequence ID" value="QPG73211.1"/>
    <property type="molecule type" value="Genomic_DNA"/>
</dbReference>
<organism evidence="1 2">
    <name type="scientific">Eeniella nana</name>
    <name type="common">Yeast</name>
    <name type="synonym">Brettanomyces nanus</name>
    <dbReference type="NCBI Taxonomy" id="13502"/>
    <lineage>
        <taxon>Eukaryota</taxon>
        <taxon>Fungi</taxon>
        <taxon>Dikarya</taxon>
        <taxon>Ascomycota</taxon>
        <taxon>Saccharomycotina</taxon>
        <taxon>Pichiomycetes</taxon>
        <taxon>Pichiales</taxon>
        <taxon>Pichiaceae</taxon>
        <taxon>Brettanomyces</taxon>
    </lineage>
</organism>
<dbReference type="AlphaFoldDB" id="A0A875RVX4"/>
<dbReference type="GO" id="GO:0043743">
    <property type="term" value="F:LPPG:FO 2-phospho-L-lactate transferase activity"/>
    <property type="evidence" value="ECO:0007669"/>
    <property type="project" value="InterPro"/>
</dbReference>